<reference evidence="3" key="2">
    <citation type="submission" date="2020-08" db="EMBL/GenBank/DDBJ databases">
        <authorList>
            <person name="Chen M."/>
            <person name="Teng W."/>
            <person name="Zhao L."/>
            <person name="Hu C."/>
            <person name="Zhou Y."/>
            <person name="Han B."/>
            <person name="Song L."/>
            <person name="Shu W."/>
        </authorList>
    </citation>
    <scope>NUCLEOTIDE SEQUENCE</scope>
    <source>
        <strain evidence="3">FACHB-1375</strain>
    </source>
</reference>
<sequence length="370" mass="40532">MENLVYIHLASSYDAAEASQDTGSPKLLKVSQHKVNWKKVYRRVWINLVSIAIASVGLGIAGQAMAELRQGSKGPDVLELQEQLTQLGYFNRRPTGSFGPLTKSAVIRFQQNEGLRPNGIVEEQTQQRLQEKIAGTEKAAPASVETVSSRRTLKKGAKGSEVSYLQQLLSDAGVYDGEINGNFDSQTHASVKQFQRYSGLKVDGIVGKRTWTTLVDGDKQTSNQPFDNSPFTNESAFGQPTGQPINAPVLRQGDKGEGVKDLQDRLRDLGYFKSRSTGAFGSVTKAAVIRFQRDKGLRPDGIVDKKTQAALETSSSTSNLDVSELQERLKEKGFYQGPIDGNFNAQTRSAVKAAQRAYGINERDILKVGF</sequence>
<gene>
    <name evidence="3" type="ORF">H6G03_33040</name>
</gene>
<dbReference type="PANTHER" id="PTHR41533">
    <property type="entry name" value="L,D-TRANSPEPTIDASE HI_1667-RELATED"/>
    <property type="match status" value="1"/>
</dbReference>
<protein>
    <submittedName>
        <fullName evidence="3">Peptidoglycan-binding protein</fullName>
    </submittedName>
</protein>
<reference evidence="3" key="1">
    <citation type="journal article" date="2015" name="ISME J.">
        <title>Draft Genome Sequence of Streptomyces incarnatus NRRL8089, which Produces the Nucleoside Antibiotic Sinefungin.</title>
        <authorList>
            <person name="Oshima K."/>
            <person name="Hattori M."/>
            <person name="Shimizu H."/>
            <person name="Fukuda K."/>
            <person name="Nemoto M."/>
            <person name="Inagaki K."/>
            <person name="Tamura T."/>
        </authorList>
    </citation>
    <scope>NUCLEOTIDE SEQUENCE</scope>
    <source>
        <strain evidence="3">FACHB-1375</strain>
    </source>
</reference>
<dbReference type="Proteomes" id="UP000641646">
    <property type="component" value="Unassembled WGS sequence"/>
</dbReference>
<dbReference type="InterPro" id="IPR036366">
    <property type="entry name" value="PGBDSf"/>
</dbReference>
<dbReference type="EMBL" id="JACJPW010000145">
    <property type="protein sequence ID" value="MBD2185834.1"/>
    <property type="molecule type" value="Genomic_DNA"/>
</dbReference>
<feature type="transmembrane region" description="Helical" evidence="1">
    <location>
        <begin position="44"/>
        <end position="66"/>
    </location>
</feature>
<evidence type="ECO:0000313" key="3">
    <source>
        <dbReference type="EMBL" id="MBD2185834.1"/>
    </source>
</evidence>
<feature type="domain" description="Peptidoglycan binding-like" evidence="2">
    <location>
        <begin position="320"/>
        <end position="361"/>
    </location>
</feature>
<dbReference type="InterPro" id="IPR036365">
    <property type="entry name" value="PGBD-like_sf"/>
</dbReference>
<accession>A0A926VNQ4</accession>
<evidence type="ECO:0000256" key="1">
    <source>
        <dbReference type="SAM" id="Phobius"/>
    </source>
</evidence>
<proteinExistence type="predicted"/>
<keyword evidence="4" id="KW-1185">Reference proteome</keyword>
<keyword evidence="1" id="KW-0472">Membrane</keyword>
<dbReference type="InterPro" id="IPR002477">
    <property type="entry name" value="Peptidoglycan-bd-like"/>
</dbReference>
<dbReference type="Gene3D" id="1.10.101.10">
    <property type="entry name" value="PGBD-like superfamily/PGBD"/>
    <property type="match status" value="4"/>
</dbReference>
<dbReference type="PANTHER" id="PTHR41533:SF1">
    <property type="entry name" value="L,D-TRANSPEPTIDASE YCBB-RELATED"/>
    <property type="match status" value="1"/>
</dbReference>
<dbReference type="InterPro" id="IPR052905">
    <property type="entry name" value="LD-transpeptidase_YkuD-like"/>
</dbReference>
<dbReference type="Pfam" id="PF01471">
    <property type="entry name" value="PG_binding_1"/>
    <property type="match status" value="4"/>
</dbReference>
<feature type="domain" description="Peptidoglycan binding-like" evidence="2">
    <location>
        <begin position="256"/>
        <end position="311"/>
    </location>
</feature>
<keyword evidence="1" id="KW-1133">Transmembrane helix</keyword>
<comment type="caution">
    <text evidence="3">The sequence shown here is derived from an EMBL/GenBank/DDBJ whole genome shotgun (WGS) entry which is preliminary data.</text>
</comment>
<evidence type="ECO:0000259" key="2">
    <source>
        <dbReference type="Pfam" id="PF01471"/>
    </source>
</evidence>
<feature type="domain" description="Peptidoglycan binding-like" evidence="2">
    <location>
        <begin position="159"/>
        <end position="214"/>
    </location>
</feature>
<name>A0A926VNQ4_9CYAN</name>
<feature type="domain" description="Peptidoglycan binding-like" evidence="2">
    <location>
        <begin position="74"/>
        <end position="129"/>
    </location>
</feature>
<dbReference type="RefSeq" id="WP_190474525.1">
    <property type="nucleotide sequence ID" value="NZ_JACJPW010000145.1"/>
</dbReference>
<dbReference type="SUPFAM" id="SSF47090">
    <property type="entry name" value="PGBD-like"/>
    <property type="match status" value="4"/>
</dbReference>
<organism evidence="3 4">
    <name type="scientific">Aerosakkonema funiforme FACHB-1375</name>
    <dbReference type="NCBI Taxonomy" id="2949571"/>
    <lineage>
        <taxon>Bacteria</taxon>
        <taxon>Bacillati</taxon>
        <taxon>Cyanobacteriota</taxon>
        <taxon>Cyanophyceae</taxon>
        <taxon>Oscillatoriophycideae</taxon>
        <taxon>Aerosakkonematales</taxon>
        <taxon>Aerosakkonemataceae</taxon>
        <taxon>Aerosakkonema</taxon>
    </lineage>
</organism>
<dbReference type="AlphaFoldDB" id="A0A926VNQ4"/>
<keyword evidence="1" id="KW-0812">Transmembrane</keyword>
<evidence type="ECO:0000313" key="4">
    <source>
        <dbReference type="Proteomes" id="UP000641646"/>
    </source>
</evidence>